<dbReference type="Pfam" id="PF11304">
    <property type="entry name" value="DUF3106"/>
    <property type="match status" value="1"/>
</dbReference>
<evidence type="ECO:0008006" key="4">
    <source>
        <dbReference type="Google" id="ProtNLM"/>
    </source>
</evidence>
<dbReference type="RefSeq" id="WP_184862532.1">
    <property type="nucleotide sequence ID" value="NZ_JACHLK010000013.1"/>
</dbReference>
<comment type="caution">
    <text evidence="2">The sequence shown here is derived from an EMBL/GenBank/DDBJ whole genome shotgun (WGS) entry which is preliminary data.</text>
</comment>
<gene>
    <name evidence="2" type="ORF">HNP48_005189</name>
</gene>
<feature type="region of interest" description="Disordered" evidence="1">
    <location>
        <begin position="208"/>
        <end position="301"/>
    </location>
</feature>
<dbReference type="AlphaFoldDB" id="A0A7X0PJB7"/>
<dbReference type="InterPro" id="IPR021455">
    <property type="entry name" value="DUF3106"/>
</dbReference>
<dbReference type="Proteomes" id="UP000575083">
    <property type="component" value="Unassembled WGS sequence"/>
</dbReference>
<protein>
    <recommendedName>
        <fullName evidence="4">DUF3106 domain-containing protein</fullName>
    </recommendedName>
</protein>
<accession>A0A7X0PJB7</accession>
<evidence type="ECO:0000313" key="2">
    <source>
        <dbReference type="EMBL" id="MBB6562476.1"/>
    </source>
</evidence>
<sequence>MHNGIPDASPPLPAIVLALVLLGALTATAVTVVQQVGMAPATLLPSAATRPTPTAATALRPPASAATALPSEGLAEVAAGPGWETLNTRQKLALYPLAERWAQISEVQKRRWLALAVNFPELPEEEQAKLHSRMTEWASLSAQQRSQARLNYASTNRLAGDNKLAQWEAYQALTEEERQLLAATAPPKPQGAATALRPVSPRKLVQVPAATQANPLRPNAPKIPPVTEHTPRVAMPVPVPATPASGAPAPGPAAPTVVETAPVTVPSAVPSALPPLAPEGSDPAAPAAPPSADNSGLYPNN</sequence>
<evidence type="ECO:0000256" key="1">
    <source>
        <dbReference type="SAM" id="MobiDB-lite"/>
    </source>
</evidence>
<dbReference type="EMBL" id="JACHLK010000013">
    <property type="protein sequence ID" value="MBB6562476.1"/>
    <property type="molecule type" value="Genomic_DNA"/>
</dbReference>
<feature type="compositionally biased region" description="Low complexity" evidence="1">
    <location>
        <begin position="278"/>
        <end position="293"/>
    </location>
</feature>
<feature type="compositionally biased region" description="Low complexity" evidence="1">
    <location>
        <begin position="232"/>
        <end position="271"/>
    </location>
</feature>
<name>A0A7X0PJB7_9BURK</name>
<proteinExistence type="predicted"/>
<evidence type="ECO:0000313" key="3">
    <source>
        <dbReference type="Proteomes" id="UP000575083"/>
    </source>
</evidence>
<reference evidence="2 3" key="1">
    <citation type="submission" date="2020-08" db="EMBL/GenBank/DDBJ databases">
        <title>Functional genomics of gut bacteria from endangered species of beetles.</title>
        <authorList>
            <person name="Carlos-Shanley C."/>
        </authorList>
    </citation>
    <scope>NUCLEOTIDE SEQUENCE [LARGE SCALE GENOMIC DNA]</scope>
    <source>
        <strain evidence="2 3">S00198</strain>
    </source>
</reference>
<keyword evidence="3" id="KW-1185">Reference proteome</keyword>
<organism evidence="2 3">
    <name type="scientific">Acidovorax soli</name>
    <dbReference type="NCBI Taxonomy" id="592050"/>
    <lineage>
        <taxon>Bacteria</taxon>
        <taxon>Pseudomonadati</taxon>
        <taxon>Pseudomonadota</taxon>
        <taxon>Betaproteobacteria</taxon>
        <taxon>Burkholderiales</taxon>
        <taxon>Comamonadaceae</taxon>
        <taxon>Acidovorax</taxon>
    </lineage>
</organism>